<proteinExistence type="predicted"/>
<keyword evidence="4" id="KW-1185">Reference proteome</keyword>
<dbReference type="Proteomes" id="UP001178662">
    <property type="component" value="Chromosome"/>
</dbReference>
<accession>A0AA95EWW5</accession>
<dbReference type="InterPro" id="IPR005835">
    <property type="entry name" value="NTP_transferase_dom"/>
</dbReference>
<feature type="domain" description="Nucleotidyl transferase" evidence="1">
    <location>
        <begin position="4"/>
        <end position="267"/>
    </location>
</feature>
<dbReference type="GO" id="GO:0004475">
    <property type="term" value="F:mannose-1-phosphate guanylyltransferase (GTP) activity"/>
    <property type="evidence" value="ECO:0007669"/>
    <property type="project" value="TreeGrafter"/>
</dbReference>
<dbReference type="GO" id="GO:0005976">
    <property type="term" value="P:polysaccharide metabolic process"/>
    <property type="evidence" value="ECO:0007669"/>
    <property type="project" value="InterPro"/>
</dbReference>
<sequence length="456" mass="51120">MKLVLLSGGSGKRLWPLSSDARSKQFLKVLNNGDNQLESMIQRVWAQLSRTQLASNAYIAAGKGQVEMIQGQLGMEVPVIVEPERRDTFPAIALAATYLYSKAGVDLDEVITLMPVDPFVDDAFFEKMKQLETALKHSEASIALMGVTPTYPSEKYGYIVAHENEQQSYRKVSHFVEKPRIDKAETLIAQQGLWNCGVFAFKLSFMIDLLNAKDITVNYDELVNQYHTLPRISFDYEVLEQTRNTIVIPYDGYWKDLGTWNTLTEEIASQTIGNGTISPESVNTHVINELDIPVVVLGLSNIVVSVSPDGILVSDKQASPAIKELIKHVEQRPMYEELSWGYYRVLDIQKVPQGGEVLTKKVHIEAGYHHSYQLHRRRSEVLTIISGKGEFIMDEHLRSIGPGDVLIVPVGARHSIRAHDEIELIEVQTGGVHEEEDGVVLSERWEDIPIVTSLPS</sequence>
<dbReference type="InterPro" id="IPR001538">
    <property type="entry name" value="Man6P_isomerase-2_C"/>
</dbReference>
<name>A0AA95EWW5_9BACL</name>
<dbReference type="PANTHER" id="PTHR46390">
    <property type="entry name" value="MANNOSE-1-PHOSPHATE GUANYLYLTRANSFERASE"/>
    <property type="match status" value="1"/>
</dbReference>
<dbReference type="Pfam" id="PF01050">
    <property type="entry name" value="MannoseP_isomer"/>
    <property type="match status" value="1"/>
</dbReference>
<dbReference type="EMBL" id="CP119317">
    <property type="protein sequence ID" value="WEK54943.1"/>
    <property type="molecule type" value="Genomic_DNA"/>
</dbReference>
<dbReference type="InterPro" id="IPR011051">
    <property type="entry name" value="RmlC_Cupin_sf"/>
</dbReference>
<dbReference type="CDD" id="cd02213">
    <property type="entry name" value="cupin_PMI_typeII_C"/>
    <property type="match status" value="1"/>
</dbReference>
<protein>
    <submittedName>
        <fullName evidence="3">Sugar phosphate nucleotidyltransferase</fullName>
    </submittedName>
</protein>
<feature type="domain" description="Mannose-6-phosphate isomerase type II C-terminal" evidence="2">
    <location>
        <begin position="339"/>
        <end position="439"/>
    </location>
</feature>
<dbReference type="PANTHER" id="PTHR46390:SF1">
    <property type="entry name" value="MANNOSE-1-PHOSPHATE GUANYLYLTRANSFERASE"/>
    <property type="match status" value="1"/>
</dbReference>
<evidence type="ECO:0000313" key="3">
    <source>
        <dbReference type="EMBL" id="WEK54943.1"/>
    </source>
</evidence>
<dbReference type="GO" id="GO:0009298">
    <property type="term" value="P:GDP-mannose biosynthetic process"/>
    <property type="evidence" value="ECO:0007669"/>
    <property type="project" value="TreeGrafter"/>
</dbReference>
<dbReference type="InterPro" id="IPR051161">
    <property type="entry name" value="Mannose-6P_isomerase_type2"/>
</dbReference>
<dbReference type="Gene3D" id="3.90.550.10">
    <property type="entry name" value="Spore Coat Polysaccharide Biosynthesis Protein SpsA, Chain A"/>
    <property type="match status" value="1"/>
</dbReference>
<reference evidence="3" key="1">
    <citation type="submission" date="2023-03" db="EMBL/GenBank/DDBJ databases">
        <title>Andean soil-derived lignocellulolytic bacterial consortium as a source of novel taxa and putative plastic-active enzymes.</title>
        <authorList>
            <person name="Diaz-Garcia L."/>
            <person name="Chuvochina M."/>
            <person name="Feuerriegel G."/>
            <person name="Bunk B."/>
            <person name="Sproer C."/>
            <person name="Streit W.R."/>
            <person name="Rodriguez L.M."/>
            <person name="Overmann J."/>
            <person name="Jimenez D.J."/>
        </authorList>
    </citation>
    <scope>NUCLEOTIDE SEQUENCE</scope>
    <source>
        <strain evidence="3">MAG 2441</strain>
    </source>
</reference>
<organism evidence="3 4">
    <name type="scientific">Candidatus Cohnella colombiensis</name>
    <dbReference type="NCBI Taxonomy" id="3121368"/>
    <lineage>
        <taxon>Bacteria</taxon>
        <taxon>Bacillati</taxon>
        <taxon>Bacillota</taxon>
        <taxon>Bacilli</taxon>
        <taxon>Bacillales</taxon>
        <taxon>Paenibacillaceae</taxon>
        <taxon>Cohnella</taxon>
    </lineage>
</organism>
<dbReference type="AlphaFoldDB" id="A0AA95EWW5"/>
<gene>
    <name evidence="3" type="ORF">P0Y55_02335</name>
</gene>
<evidence type="ECO:0000259" key="1">
    <source>
        <dbReference type="Pfam" id="PF00483"/>
    </source>
</evidence>
<evidence type="ECO:0000313" key="4">
    <source>
        <dbReference type="Proteomes" id="UP001178662"/>
    </source>
</evidence>
<dbReference type="Gene3D" id="2.60.120.10">
    <property type="entry name" value="Jelly Rolls"/>
    <property type="match status" value="1"/>
</dbReference>
<dbReference type="SUPFAM" id="SSF53448">
    <property type="entry name" value="Nucleotide-diphospho-sugar transferases"/>
    <property type="match status" value="1"/>
</dbReference>
<dbReference type="InterPro" id="IPR014710">
    <property type="entry name" value="RmlC-like_jellyroll"/>
</dbReference>
<dbReference type="InterPro" id="IPR029044">
    <property type="entry name" value="Nucleotide-diphossugar_trans"/>
</dbReference>
<dbReference type="Pfam" id="PF00483">
    <property type="entry name" value="NTP_transferase"/>
    <property type="match status" value="1"/>
</dbReference>
<evidence type="ECO:0000259" key="2">
    <source>
        <dbReference type="Pfam" id="PF01050"/>
    </source>
</evidence>
<dbReference type="SUPFAM" id="SSF51182">
    <property type="entry name" value="RmlC-like cupins"/>
    <property type="match status" value="1"/>
</dbReference>